<evidence type="ECO:0000259" key="5">
    <source>
        <dbReference type="PROSITE" id="PS50931"/>
    </source>
</evidence>
<dbReference type="GO" id="GO:0003677">
    <property type="term" value="F:DNA binding"/>
    <property type="evidence" value="ECO:0007669"/>
    <property type="project" value="UniProtKB-KW"/>
</dbReference>
<name>A0A177G8N0_9PROT</name>
<dbReference type="GO" id="GO:0032993">
    <property type="term" value="C:protein-DNA complex"/>
    <property type="evidence" value="ECO:0007669"/>
    <property type="project" value="TreeGrafter"/>
</dbReference>
<dbReference type="SUPFAM" id="SSF46785">
    <property type="entry name" value="Winged helix' DNA-binding domain"/>
    <property type="match status" value="1"/>
</dbReference>
<keyword evidence="3" id="KW-0238">DNA-binding</keyword>
<dbReference type="Pfam" id="PF03466">
    <property type="entry name" value="LysR_substrate"/>
    <property type="match status" value="1"/>
</dbReference>
<evidence type="ECO:0000313" key="6">
    <source>
        <dbReference type="EMBL" id="OAG75654.1"/>
    </source>
</evidence>
<evidence type="ECO:0000256" key="4">
    <source>
        <dbReference type="ARBA" id="ARBA00023163"/>
    </source>
</evidence>
<comment type="caution">
    <text evidence="6">The sequence shown here is derived from an EMBL/GenBank/DDBJ whole genome shotgun (WGS) entry which is preliminary data.</text>
</comment>
<evidence type="ECO:0000256" key="3">
    <source>
        <dbReference type="ARBA" id="ARBA00023125"/>
    </source>
</evidence>
<dbReference type="InterPro" id="IPR000847">
    <property type="entry name" value="LysR_HTH_N"/>
</dbReference>
<keyword evidence="4" id="KW-0804">Transcription</keyword>
<gene>
    <name evidence="6" type="ORF">Amal_03155</name>
</gene>
<proteinExistence type="inferred from homology"/>
<organism evidence="6 7">
    <name type="scientific">Acetobacter malorum</name>
    <dbReference type="NCBI Taxonomy" id="178901"/>
    <lineage>
        <taxon>Bacteria</taxon>
        <taxon>Pseudomonadati</taxon>
        <taxon>Pseudomonadota</taxon>
        <taxon>Alphaproteobacteria</taxon>
        <taxon>Acetobacterales</taxon>
        <taxon>Acetobacteraceae</taxon>
        <taxon>Acetobacter</taxon>
    </lineage>
</organism>
<sequence length="319" mass="35264">MTLPDAIDIIQCSYGSRLMLSGYQMDTRHMRYFMALAETLHFGRAAERMNMSQPPFSRQIAMIEQSLGVKLFERNSRNVALTPAGKHFMKDCRNVLGQFEEACRDVRLVASGMKGELRFGFMMHAAHSVVPQLVQLYAEARPDVRLVLDERTPTEIDEMLVAGTLDAAVTFDCGYAPHLQTVLLAKERLRIIMRKEHPFATVEQIGPEELREEKIIAAPAATAPALRSAINSYFSARGIVPHVVLEPRLQHTIIQLVAKGLGVALIPSSLCNELGAGLMSRALTDAPQLDVVLRAPIATKNPAVSTFMEIGKSIQRASL</sequence>
<dbReference type="EMBL" id="LVHD01000028">
    <property type="protein sequence ID" value="OAG75654.1"/>
    <property type="molecule type" value="Genomic_DNA"/>
</dbReference>
<dbReference type="GO" id="GO:0003700">
    <property type="term" value="F:DNA-binding transcription factor activity"/>
    <property type="evidence" value="ECO:0007669"/>
    <property type="project" value="InterPro"/>
</dbReference>
<keyword evidence="2" id="KW-0805">Transcription regulation</keyword>
<dbReference type="CDD" id="cd08414">
    <property type="entry name" value="PBP2_LTTR_aromatics_like"/>
    <property type="match status" value="1"/>
</dbReference>
<dbReference type="PROSITE" id="PS50931">
    <property type="entry name" value="HTH_LYSR"/>
    <property type="match status" value="1"/>
</dbReference>
<dbReference type="AlphaFoldDB" id="A0A177G8N0"/>
<dbReference type="FunFam" id="1.10.10.10:FF:000001">
    <property type="entry name" value="LysR family transcriptional regulator"/>
    <property type="match status" value="1"/>
</dbReference>
<accession>A0A177G8N0</accession>
<evidence type="ECO:0000313" key="7">
    <source>
        <dbReference type="Proteomes" id="UP000077349"/>
    </source>
</evidence>
<dbReference type="PANTHER" id="PTHR30346">
    <property type="entry name" value="TRANSCRIPTIONAL DUAL REGULATOR HCAR-RELATED"/>
    <property type="match status" value="1"/>
</dbReference>
<reference evidence="6 7" key="1">
    <citation type="submission" date="2016-03" db="EMBL/GenBank/DDBJ databases">
        <title>Draft genome sequence of Acetobacter malorum CECT 7742, a strain isolated from strawberry vinegar.</title>
        <authorList>
            <person name="Sainz F."/>
            <person name="Mas A."/>
            <person name="Torija M.J."/>
        </authorList>
    </citation>
    <scope>NUCLEOTIDE SEQUENCE [LARGE SCALE GENOMIC DNA]</scope>
    <source>
        <strain evidence="6 7">CECT 7742</strain>
    </source>
</reference>
<dbReference type="Proteomes" id="UP000077349">
    <property type="component" value="Unassembled WGS sequence"/>
</dbReference>
<dbReference type="PATRIC" id="fig|178901.16.peg.3364"/>
<dbReference type="InterPro" id="IPR005119">
    <property type="entry name" value="LysR_subst-bd"/>
</dbReference>
<evidence type="ECO:0000256" key="2">
    <source>
        <dbReference type="ARBA" id="ARBA00023015"/>
    </source>
</evidence>
<dbReference type="InterPro" id="IPR036388">
    <property type="entry name" value="WH-like_DNA-bd_sf"/>
</dbReference>
<evidence type="ECO:0000256" key="1">
    <source>
        <dbReference type="ARBA" id="ARBA00009437"/>
    </source>
</evidence>
<feature type="domain" description="HTH lysR-type" evidence="5">
    <location>
        <begin position="25"/>
        <end position="82"/>
    </location>
</feature>
<dbReference type="SUPFAM" id="SSF53850">
    <property type="entry name" value="Periplasmic binding protein-like II"/>
    <property type="match status" value="1"/>
</dbReference>
<dbReference type="PRINTS" id="PR00039">
    <property type="entry name" value="HTHLYSR"/>
</dbReference>
<dbReference type="PANTHER" id="PTHR30346:SF28">
    <property type="entry name" value="HTH-TYPE TRANSCRIPTIONAL REGULATOR CYNR"/>
    <property type="match status" value="1"/>
</dbReference>
<dbReference type="Gene3D" id="3.40.190.10">
    <property type="entry name" value="Periplasmic binding protein-like II"/>
    <property type="match status" value="2"/>
</dbReference>
<dbReference type="Gene3D" id="1.10.10.10">
    <property type="entry name" value="Winged helix-like DNA-binding domain superfamily/Winged helix DNA-binding domain"/>
    <property type="match status" value="1"/>
</dbReference>
<protein>
    <submittedName>
        <fullName evidence="6">Transcriptional regulator LysR</fullName>
    </submittedName>
</protein>
<dbReference type="Pfam" id="PF00126">
    <property type="entry name" value="HTH_1"/>
    <property type="match status" value="1"/>
</dbReference>
<comment type="similarity">
    <text evidence="1">Belongs to the LysR transcriptional regulatory family.</text>
</comment>
<dbReference type="InterPro" id="IPR036390">
    <property type="entry name" value="WH_DNA-bd_sf"/>
</dbReference>